<keyword evidence="3" id="KW-1185">Reference proteome</keyword>
<gene>
    <name evidence="2" type="ORF">FMUND_15119</name>
</gene>
<evidence type="ECO:0000256" key="1">
    <source>
        <dbReference type="SAM" id="MobiDB-lite"/>
    </source>
</evidence>
<evidence type="ECO:0000313" key="3">
    <source>
        <dbReference type="Proteomes" id="UP000544331"/>
    </source>
</evidence>
<dbReference type="Proteomes" id="UP000544331">
    <property type="component" value="Unassembled WGS sequence"/>
</dbReference>
<dbReference type="AlphaFoldDB" id="A0A8H5XRX4"/>
<protein>
    <submittedName>
        <fullName evidence="2">Uncharacterized protein</fullName>
    </submittedName>
</protein>
<organism evidence="2 3">
    <name type="scientific">Fusarium mundagurra</name>
    <dbReference type="NCBI Taxonomy" id="1567541"/>
    <lineage>
        <taxon>Eukaryota</taxon>
        <taxon>Fungi</taxon>
        <taxon>Dikarya</taxon>
        <taxon>Ascomycota</taxon>
        <taxon>Pezizomycotina</taxon>
        <taxon>Sordariomycetes</taxon>
        <taxon>Hypocreomycetidae</taxon>
        <taxon>Hypocreales</taxon>
        <taxon>Nectriaceae</taxon>
        <taxon>Fusarium</taxon>
        <taxon>Fusarium fujikuroi species complex</taxon>
    </lineage>
</organism>
<name>A0A8H5XRX4_9HYPO</name>
<evidence type="ECO:0000313" key="2">
    <source>
        <dbReference type="EMBL" id="KAF5698335.1"/>
    </source>
</evidence>
<feature type="non-terminal residue" evidence="2">
    <location>
        <position position="1"/>
    </location>
</feature>
<proteinExistence type="predicted"/>
<feature type="region of interest" description="Disordered" evidence="1">
    <location>
        <begin position="52"/>
        <end position="81"/>
    </location>
</feature>
<feature type="compositionally biased region" description="Basic and acidic residues" evidence="1">
    <location>
        <begin position="52"/>
        <end position="66"/>
    </location>
</feature>
<comment type="caution">
    <text evidence="2">The sequence shown here is derived from an EMBL/GenBank/DDBJ whole genome shotgun (WGS) entry which is preliminary data.</text>
</comment>
<accession>A0A8H5XRX4</accession>
<sequence>MSDLRKDPVSFNMDPDDYFRALRKGDGSLVSPLSVEPPLRSNFNAFDCHKPSSTDTFLDHDGPDGSHKRRRSSLSYEAPPP</sequence>
<dbReference type="EMBL" id="JAAOAN010000918">
    <property type="protein sequence ID" value="KAF5698335.1"/>
    <property type="molecule type" value="Genomic_DNA"/>
</dbReference>
<reference evidence="2 3" key="1">
    <citation type="submission" date="2020-05" db="EMBL/GenBank/DDBJ databases">
        <title>Identification and distribution of gene clusters putatively required for synthesis of sphingolipid metabolism inhibitors in phylogenetically diverse species of the filamentous fungus Fusarium.</title>
        <authorList>
            <person name="Kim H.-S."/>
            <person name="Busman M."/>
            <person name="Brown D.W."/>
            <person name="Divon H."/>
            <person name="Uhlig S."/>
            <person name="Proctor R.H."/>
        </authorList>
    </citation>
    <scope>NUCLEOTIDE SEQUENCE [LARGE SCALE GENOMIC DNA]</scope>
    <source>
        <strain evidence="2 3">NRRL 66235</strain>
    </source>
</reference>